<keyword evidence="3" id="KW-1003">Cell membrane</keyword>
<reference evidence="10" key="1">
    <citation type="submission" date="2018-01" db="EMBL/GenBank/DDBJ databases">
        <authorList>
            <person name="Regsiter A."/>
            <person name="William W."/>
        </authorList>
    </citation>
    <scope>NUCLEOTIDE SEQUENCE</scope>
    <source>
        <strain evidence="10">TRIP AH-1</strain>
    </source>
</reference>
<dbReference type="PANTHER" id="PTHR11795">
    <property type="entry name" value="BRANCHED-CHAIN AMINO ACID TRANSPORT SYSTEM PERMEASE PROTEIN LIVH"/>
    <property type="match status" value="1"/>
</dbReference>
<evidence type="ECO:0000256" key="9">
    <source>
        <dbReference type="SAM" id="Phobius"/>
    </source>
</evidence>
<evidence type="ECO:0008006" key="11">
    <source>
        <dbReference type="Google" id="ProtNLM"/>
    </source>
</evidence>
<dbReference type="EMBL" id="OJIN01000146">
    <property type="protein sequence ID" value="SPD74459.1"/>
    <property type="molecule type" value="Genomic_DNA"/>
</dbReference>
<keyword evidence="7 9" id="KW-0472">Membrane</keyword>
<dbReference type="GO" id="GO:0006865">
    <property type="term" value="P:amino acid transport"/>
    <property type="evidence" value="ECO:0007669"/>
    <property type="project" value="UniProtKB-KW"/>
</dbReference>
<comment type="subcellular location">
    <subcellularLocation>
        <location evidence="1">Cell membrane</location>
        <topology evidence="1">Multi-pass membrane protein</topology>
    </subcellularLocation>
</comment>
<keyword evidence="6 9" id="KW-1133">Transmembrane helix</keyword>
<dbReference type="Pfam" id="PF02653">
    <property type="entry name" value="BPD_transp_2"/>
    <property type="match status" value="1"/>
</dbReference>
<evidence type="ECO:0000256" key="7">
    <source>
        <dbReference type="ARBA" id="ARBA00023136"/>
    </source>
</evidence>
<dbReference type="GO" id="GO:0005886">
    <property type="term" value="C:plasma membrane"/>
    <property type="evidence" value="ECO:0007669"/>
    <property type="project" value="UniProtKB-SubCell"/>
</dbReference>
<evidence type="ECO:0000256" key="6">
    <source>
        <dbReference type="ARBA" id="ARBA00022989"/>
    </source>
</evidence>
<comment type="similarity">
    <text evidence="8">Belongs to the binding-protein-dependent transport system permease family. LivHM subfamily.</text>
</comment>
<evidence type="ECO:0000313" key="10">
    <source>
        <dbReference type="EMBL" id="SPD74459.1"/>
    </source>
</evidence>
<feature type="transmembrane region" description="Helical" evidence="9">
    <location>
        <begin position="6"/>
        <end position="27"/>
    </location>
</feature>
<dbReference type="AlphaFoldDB" id="A0A445MYF5"/>
<accession>A0A445MYF5</accession>
<protein>
    <recommendedName>
        <fullName evidence="11">Branched-chain amino acid ABC transporter permease</fullName>
    </recommendedName>
</protein>
<dbReference type="InterPro" id="IPR001851">
    <property type="entry name" value="ABC_transp_permease"/>
</dbReference>
<dbReference type="InterPro" id="IPR052157">
    <property type="entry name" value="BCAA_transport_permease"/>
</dbReference>
<keyword evidence="2" id="KW-0813">Transport</keyword>
<keyword evidence="5" id="KW-0029">Amino-acid transport</keyword>
<evidence type="ECO:0000256" key="1">
    <source>
        <dbReference type="ARBA" id="ARBA00004651"/>
    </source>
</evidence>
<feature type="transmembrane region" description="Helical" evidence="9">
    <location>
        <begin position="39"/>
        <end position="57"/>
    </location>
</feature>
<evidence type="ECO:0000256" key="8">
    <source>
        <dbReference type="ARBA" id="ARBA00037998"/>
    </source>
</evidence>
<evidence type="ECO:0000256" key="3">
    <source>
        <dbReference type="ARBA" id="ARBA00022475"/>
    </source>
</evidence>
<sequence>MLFQHIINGLALGSIYALIALGFSLIYKSTDILNLAHGQLMMISAFFAFVFLSAHHVCG</sequence>
<keyword evidence="4 9" id="KW-0812">Transmembrane</keyword>
<gene>
    <name evidence="10" type="ORF">PITCH_A230145</name>
</gene>
<name>A0A445MYF5_9BACT</name>
<evidence type="ECO:0000256" key="4">
    <source>
        <dbReference type="ARBA" id="ARBA00022692"/>
    </source>
</evidence>
<evidence type="ECO:0000256" key="5">
    <source>
        <dbReference type="ARBA" id="ARBA00022970"/>
    </source>
</evidence>
<proteinExistence type="inferred from homology"/>
<dbReference type="PANTHER" id="PTHR11795:SF451">
    <property type="entry name" value="ABC TRANSPORTER PERMEASE PROTEIN"/>
    <property type="match status" value="1"/>
</dbReference>
<dbReference type="GO" id="GO:0022857">
    <property type="term" value="F:transmembrane transporter activity"/>
    <property type="evidence" value="ECO:0007669"/>
    <property type="project" value="InterPro"/>
</dbReference>
<organism evidence="10">
    <name type="scientific">uncultured Desulfobacterium sp</name>
    <dbReference type="NCBI Taxonomy" id="201089"/>
    <lineage>
        <taxon>Bacteria</taxon>
        <taxon>Pseudomonadati</taxon>
        <taxon>Thermodesulfobacteriota</taxon>
        <taxon>Desulfobacteria</taxon>
        <taxon>Desulfobacterales</taxon>
        <taxon>Desulfobacteriaceae</taxon>
        <taxon>Desulfobacterium</taxon>
        <taxon>environmental samples</taxon>
    </lineage>
</organism>
<evidence type="ECO:0000256" key="2">
    <source>
        <dbReference type="ARBA" id="ARBA00022448"/>
    </source>
</evidence>